<organism evidence="1 2">
    <name type="scientific">Eubacterium plexicaudatum ASF492</name>
    <dbReference type="NCBI Taxonomy" id="1235802"/>
    <lineage>
        <taxon>Bacteria</taxon>
        <taxon>Bacillati</taxon>
        <taxon>Bacillota</taxon>
        <taxon>Clostridia</taxon>
        <taxon>Eubacteriales</taxon>
        <taxon>Eubacteriaceae</taxon>
        <taxon>Eubacterium</taxon>
    </lineage>
</organism>
<name>N2A9T4_9FIRM</name>
<evidence type="ECO:0000313" key="2">
    <source>
        <dbReference type="Proteomes" id="UP000012589"/>
    </source>
</evidence>
<dbReference type="HOGENOM" id="CLU_2478721_0_0_9"/>
<accession>N2A9T4</accession>
<dbReference type="Proteomes" id="UP000012589">
    <property type="component" value="Unassembled WGS sequence"/>
</dbReference>
<dbReference type="InterPro" id="IPR043721">
    <property type="entry name" value="DUF5662"/>
</dbReference>
<proteinExistence type="predicted"/>
<protein>
    <submittedName>
        <fullName evidence="1">Uncharacterized protein</fullName>
    </submittedName>
</protein>
<dbReference type="Pfam" id="PF18907">
    <property type="entry name" value="DUF5662"/>
    <property type="match status" value="1"/>
</dbReference>
<sequence>MEENRTITIAECQVETIKHIENVRKYIRSFSDKLITRGVEHDRLKLESPEVEIFTEYTPKLAESTYSSETYNEFLKKNECSSTTSLC</sequence>
<reference evidence="1 2" key="1">
    <citation type="journal article" date="2014" name="Genome Announc.">
        <title>Draft genome sequences of the altered schaedler flora, a defined bacterial community from gnotobiotic mice.</title>
        <authorList>
            <person name="Wannemuehler M.J."/>
            <person name="Overstreet A.M."/>
            <person name="Ward D.V."/>
            <person name="Phillips G.J."/>
        </authorList>
    </citation>
    <scope>NUCLEOTIDE SEQUENCE [LARGE SCALE GENOMIC DNA]</scope>
    <source>
        <strain evidence="1 2">ASF492</strain>
    </source>
</reference>
<keyword evidence="2" id="KW-1185">Reference proteome</keyword>
<evidence type="ECO:0000313" key="1">
    <source>
        <dbReference type="EMBL" id="EMZ21079.1"/>
    </source>
</evidence>
<dbReference type="eggNOG" id="ENOG5032GAM">
    <property type="taxonomic scope" value="Bacteria"/>
</dbReference>
<dbReference type="STRING" id="1235802.C823_04652"/>
<dbReference type="EMBL" id="AQFT01000136">
    <property type="protein sequence ID" value="EMZ21079.1"/>
    <property type="molecule type" value="Genomic_DNA"/>
</dbReference>
<gene>
    <name evidence="1" type="ORF">C823_04652</name>
</gene>
<dbReference type="OrthoDB" id="8449062at2"/>
<dbReference type="AlphaFoldDB" id="N2A9T4"/>
<comment type="caution">
    <text evidence="1">The sequence shown here is derived from an EMBL/GenBank/DDBJ whole genome shotgun (WGS) entry which is preliminary data.</text>
</comment>